<feature type="transmembrane region" description="Helical" evidence="2">
    <location>
        <begin position="624"/>
        <end position="642"/>
    </location>
</feature>
<organism evidence="5 6">
    <name type="scientific">Psophocarpus tetragonolobus</name>
    <name type="common">Winged bean</name>
    <name type="synonym">Dolichos tetragonolobus</name>
    <dbReference type="NCBI Taxonomy" id="3891"/>
    <lineage>
        <taxon>Eukaryota</taxon>
        <taxon>Viridiplantae</taxon>
        <taxon>Streptophyta</taxon>
        <taxon>Embryophyta</taxon>
        <taxon>Tracheophyta</taxon>
        <taxon>Spermatophyta</taxon>
        <taxon>Magnoliopsida</taxon>
        <taxon>eudicotyledons</taxon>
        <taxon>Gunneridae</taxon>
        <taxon>Pentapetalae</taxon>
        <taxon>rosids</taxon>
        <taxon>fabids</taxon>
        <taxon>Fabales</taxon>
        <taxon>Fabaceae</taxon>
        <taxon>Papilionoideae</taxon>
        <taxon>50 kb inversion clade</taxon>
        <taxon>NPAAA clade</taxon>
        <taxon>indigoferoid/millettioid clade</taxon>
        <taxon>Phaseoleae</taxon>
        <taxon>Psophocarpus</taxon>
    </lineage>
</organism>
<dbReference type="PANTHER" id="PTHR12956">
    <property type="entry name" value="ALKALINE CERAMIDASE-RELATED"/>
    <property type="match status" value="1"/>
</dbReference>
<dbReference type="PANTHER" id="PTHR12956:SF38">
    <property type="entry name" value="HEXOSYLTRANSFERASE MUCI70-RELATED"/>
    <property type="match status" value="1"/>
</dbReference>
<feature type="compositionally biased region" description="Basic residues" evidence="1">
    <location>
        <begin position="530"/>
        <end position="547"/>
    </location>
</feature>
<evidence type="ECO:0000256" key="2">
    <source>
        <dbReference type="SAM" id="Phobius"/>
    </source>
</evidence>
<gene>
    <name evidence="5" type="ORF">VNO78_03802</name>
</gene>
<feature type="transmembrane region" description="Helical" evidence="2">
    <location>
        <begin position="57"/>
        <end position="76"/>
    </location>
</feature>
<keyword evidence="2" id="KW-0812">Transmembrane</keyword>
<feature type="transmembrane region" description="Helical" evidence="2">
    <location>
        <begin position="568"/>
        <end position="591"/>
    </location>
</feature>
<dbReference type="InterPro" id="IPR057187">
    <property type="entry name" value="DUF7865"/>
</dbReference>
<dbReference type="InterPro" id="IPR006852">
    <property type="entry name" value="TOD1_MUCI70"/>
</dbReference>
<sequence>MSGGSLGIRSGSYGSLEKQQLQSGVLPIQPARKPPKTPKDKDRFFYWIFKFAGRKKVGMLFLFTISAAVFIWVLYVGKDEDSQEGNGVHNISVNESMSIGDSPSAISTSKIMGLTTISVLPPPPPSYFLGYTLPSGHPCNSFTLPPPPADKKRTGPRPCPVCYLPVDEAIALMPKFPSPSPVLKNLAFIYEETLSRDGEFGGSDFGGYPTLRQRNESFDIRESMSVHCGFVRGTKPGRNTGFDMDEDDLLEMERCYSVVVASAIFGNFDEINQPKNISDYSKETVCFLMFVDEETEKYLRSSGRLRTSKKIGLWRIIVAHSLPYTDARRTGKIPKLLLHRMVPNARYSIWLDGKLELVVDPYQILERFLWRKNATFAISKHYKRFDVFVEAEANKAAGKYDNASIDYQIEFYKNEGLTPYTEAKLPLISDVPEGCVIVREHVPISNLFTCLWFNEVDRFTSRDQISFSTVRDKLLSRVDFHFLMFLDCERRDFVVQKYHRNILERLEAPAGVALHPPPPVLETSPEKVVRRSSVRRGRDRRAGSRRHRKVVAGREANYTKEEKRMGSAFMVMCILHSVIAMTCGGLMMFYMKEVYTLGHGVEAATKLLGSTPHDQLLIKTSDSFSGLLLVAIGFLLLMVSFVKDRDFQVFFAKGCTLLHFFMAMWRVFFERKVEDLAWDWLRQTVGDLLLALSWIFFLVYSWREKYD</sequence>
<evidence type="ECO:0000259" key="4">
    <source>
        <dbReference type="Pfam" id="PF25266"/>
    </source>
</evidence>
<name>A0AAN9T105_PSOTE</name>
<dbReference type="Pfam" id="PF04765">
    <property type="entry name" value="TOD1_MUCI70"/>
    <property type="match status" value="1"/>
</dbReference>
<keyword evidence="6" id="KW-1185">Reference proteome</keyword>
<feature type="transmembrane region" description="Helical" evidence="2">
    <location>
        <begin position="649"/>
        <end position="668"/>
    </location>
</feature>
<reference evidence="5 6" key="1">
    <citation type="submission" date="2024-01" db="EMBL/GenBank/DDBJ databases">
        <title>The genomes of 5 underutilized Papilionoideae crops provide insights into root nodulation and disease resistanc.</title>
        <authorList>
            <person name="Jiang F."/>
        </authorList>
    </citation>
    <scope>NUCLEOTIDE SEQUENCE [LARGE SCALE GENOMIC DNA]</scope>
    <source>
        <strain evidence="5">DUOXIRENSHENG_FW03</strain>
        <tissue evidence="5">Leaves</tissue>
    </source>
</reference>
<feature type="domain" description="TOD1/MUCI70 glycosyltransferase-like" evidence="3">
    <location>
        <begin position="186"/>
        <end position="499"/>
    </location>
</feature>
<feature type="transmembrane region" description="Helical" evidence="2">
    <location>
        <begin position="680"/>
        <end position="702"/>
    </location>
</feature>
<evidence type="ECO:0000259" key="3">
    <source>
        <dbReference type="Pfam" id="PF04765"/>
    </source>
</evidence>
<feature type="domain" description="DUF7865" evidence="4">
    <location>
        <begin position="567"/>
        <end position="695"/>
    </location>
</feature>
<keyword evidence="2" id="KW-0472">Membrane</keyword>
<evidence type="ECO:0000313" key="5">
    <source>
        <dbReference type="EMBL" id="KAK7412347.1"/>
    </source>
</evidence>
<evidence type="ECO:0000313" key="6">
    <source>
        <dbReference type="Proteomes" id="UP001386955"/>
    </source>
</evidence>
<comment type="caution">
    <text evidence="5">The sequence shown here is derived from an EMBL/GenBank/DDBJ whole genome shotgun (WGS) entry which is preliminary data.</text>
</comment>
<protein>
    <submittedName>
        <fullName evidence="5">Uncharacterized protein</fullName>
    </submittedName>
</protein>
<feature type="region of interest" description="Disordered" evidence="1">
    <location>
        <begin position="523"/>
        <end position="547"/>
    </location>
</feature>
<proteinExistence type="predicted"/>
<accession>A0AAN9T105</accession>
<keyword evidence="2" id="KW-1133">Transmembrane helix</keyword>
<dbReference type="Proteomes" id="UP001386955">
    <property type="component" value="Unassembled WGS sequence"/>
</dbReference>
<dbReference type="EMBL" id="JAYMYS010000001">
    <property type="protein sequence ID" value="KAK7412347.1"/>
    <property type="molecule type" value="Genomic_DNA"/>
</dbReference>
<dbReference type="InterPro" id="IPR048354">
    <property type="entry name" value="TOD1_MUCI70_glycTrfase_dom"/>
</dbReference>
<dbReference type="AlphaFoldDB" id="A0AAN9T105"/>
<evidence type="ECO:0000256" key="1">
    <source>
        <dbReference type="SAM" id="MobiDB-lite"/>
    </source>
</evidence>
<dbReference type="Pfam" id="PF25266">
    <property type="entry name" value="DUF7865"/>
    <property type="match status" value="1"/>
</dbReference>